<keyword evidence="2 4" id="KW-0479">Metal-binding</keyword>
<evidence type="ECO:0000313" key="7">
    <source>
        <dbReference type="EMBL" id="TQV86207.1"/>
    </source>
</evidence>
<feature type="transmembrane region" description="Helical" evidence="5">
    <location>
        <begin position="120"/>
        <end position="140"/>
    </location>
</feature>
<dbReference type="GO" id="GO:0020037">
    <property type="term" value="F:heme binding"/>
    <property type="evidence" value="ECO:0007669"/>
    <property type="project" value="InterPro"/>
</dbReference>
<gene>
    <name evidence="7" type="ORF">FKG94_01235</name>
</gene>
<keyword evidence="8" id="KW-1185">Reference proteome</keyword>
<comment type="caution">
    <text evidence="7">The sequence shown here is derived from an EMBL/GenBank/DDBJ whole genome shotgun (WGS) entry which is preliminary data.</text>
</comment>
<dbReference type="PROSITE" id="PS51007">
    <property type="entry name" value="CYTC"/>
    <property type="match status" value="1"/>
</dbReference>
<organism evidence="7 8">
    <name type="scientific">Exilibacterium tricleocarpae</name>
    <dbReference type="NCBI Taxonomy" id="2591008"/>
    <lineage>
        <taxon>Bacteria</taxon>
        <taxon>Pseudomonadati</taxon>
        <taxon>Pseudomonadota</taxon>
        <taxon>Gammaproteobacteria</taxon>
        <taxon>Cellvibrionales</taxon>
        <taxon>Cellvibrionaceae</taxon>
        <taxon>Exilibacterium</taxon>
    </lineage>
</organism>
<evidence type="ECO:0000256" key="4">
    <source>
        <dbReference type="PROSITE-ProRule" id="PRU00433"/>
    </source>
</evidence>
<evidence type="ECO:0000259" key="6">
    <source>
        <dbReference type="PROSITE" id="PS51007"/>
    </source>
</evidence>
<dbReference type="Proteomes" id="UP000319732">
    <property type="component" value="Unassembled WGS sequence"/>
</dbReference>
<dbReference type="SUPFAM" id="SSF46626">
    <property type="entry name" value="Cytochrome c"/>
    <property type="match status" value="1"/>
</dbReference>
<feature type="transmembrane region" description="Helical" evidence="5">
    <location>
        <begin position="87"/>
        <end position="105"/>
    </location>
</feature>
<evidence type="ECO:0000313" key="8">
    <source>
        <dbReference type="Proteomes" id="UP000319732"/>
    </source>
</evidence>
<evidence type="ECO:0000256" key="5">
    <source>
        <dbReference type="SAM" id="Phobius"/>
    </source>
</evidence>
<feature type="domain" description="Cytochrome c" evidence="6">
    <location>
        <begin position="313"/>
        <end position="395"/>
    </location>
</feature>
<feature type="transmembrane region" description="Helical" evidence="5">
    <location>
        <begin position="152"/>
        <end position="171"/>
    </location>
</feature>
<dbReference type="EMBL" id="VHSG01000002">
    <property type="protein sequence ID" value="TQV86207.1"/>
    <property type="molecule type" value="Genomic_DNA"/>
</dbReference>
<accession>A0A545U9Q8</accession>
<dbReference type="OrthoDB" id="9787495at2"/>
<dbReference type="InterPro" id="IPR009056">
    <property type="entry name" value="Cyt_c-like_dom"/>
</dbReference>
<keyword evidence="5" id="KW-0472">Membrane</keyword>
<feature type="transmembrane region" description="Helical" evidence="5">
    <location>
        <begin position="253"/>
        <end position="271"/>
    </location>
</feature>
<feature type="transmembrane region" description="Helical" evidence="5">
    <location>
        <begin position="283"/>
        <end position="300"/>
    </location>
</feature>
<keyword evidence="5" id="KW-1133">Transmembrane helix</keyword>
<evidence type="ECO:0000256" key="2">
    <source>
        <dbReference type="ARBA" id="ARBA00022723"/>
    </source>
</evidence>
<dbReference type="GO" id="GO:0046872">
    <property type="term" value="F:metal ion binding"/>
    <property type="evidence" value="ECO:0007669"/>
    <property type="project" value="UniProtKB-KW"/>
</dbReference>
<reference evidence="7 8" key="1">
    <citation type="submission" date="2019-06" db="EMBL/GenBank/DDBJ databases">
        <title>Whole genome sequence for Cellvibrionaceae sp. R142.</title>
        <authorList>
            <person name="Wang G."/>
        </authorList>
    </citation>
    <scope>NUCLEOTIDE SEQUENCE [LARGE SCALE GENOMIC DNA]</scope>
    <source>
        <strain evidence="7 8">R142</strain>
    </source>
</reference>
<dbReference type="AlphaFoldDB" id="A0A545U9Q8"/>
<dbReference type="InterPro" id="IPR010389">
    <property type="entry name" value="Urate_ox_N"/>
</dbReference>
<protein>
    <submittedName>
        <fullName evidence="7">Urate hydroxylase PuuD</fullName>
    </submittedName>
</protein>
<dbReference type="Pfam" id="PF06181">
    <property type="entry name" value="Urate_ox_N"/>
    <property type="match status" value="1"/>
</dbReference>
<dbReference type="InterPro" id="IPR036909">
    <property type="entry name" value="Cyt_c-like_dom_sf"/>
</dbReference>
<name>A0A545U9Q8_9GAMM</name>
<feature type="transmembrane region" description="Helical" evidence="5">
    <location>
        <begin position="12"/>
        <end position="33"/>
    </location>
</feature>
<keyword evidence="5" id="KW-0812">Transmembrane</keyword>
<proteinExistence type="predicted"/>
<dbReference type="RefSeq" id="WP_142902359.1">
    <property type="nucleotide sequence ID" value="NZ_ML660087.1"/>
</dbReference>
<feature type="transmembrane region" description="Helical" evidence="5">
    <location>
        <begin position="177"/>
        <end position="197"/>
    </location>
</feature>
<sequence>MTAYILDWLSLLARWFHVLVGIAWIGGSFLYVWMDNHLERPPQWKADKGIKGDVWAIHGGGIYEFQKYQVAPAQMPATLHWVKWESYFTWLSGMALLAFIYYGQARSYMMIDGGLLSEPWMAVVAGLGFLAGASAGYEILIRTPLVNKGQVFAATMVIYLLGLSYLAMALFAPRAAVIHLGAAIGTLMVGNVFFGIIPSQKRFIAAIEAGQPPDVAGAAFAKLRSTHNNYLTLPVLLCMVANHYPMLYSRESGWLLIVVVAAISAYARHFFNLRHRGIYKPHILVVAAAALLLVAVLIRPETAPARTGAEVVGQVADGMPLVQKHCTGCHRRQPTQPGFVAPPAGVLLESEAQVLALAARIKQVSVATHYMPLGNVTQMQEVERRQLGAWLDARISGE</sequence>
<keyword evidence="1 4" id="KW-0349">Heme</keyword>
<dbReference type="GO" id="GO:0009055">
    <property type="term" value="F:electron transfer activity"/>
    <property type="evidence" value="ECO:0007669"/>
    <property type="project" value="InterPro"/>
</dbReference>
<evidence type="ECO:0000256" key="3">
    <source>
        <dbReference type="ARBA" id="ARBA00023004"/>
    </source>
</evidence>
<keyword evidence="3 4" id="KW-0408">Iron</keyword>
<evidence type="ECO:0000256" key="1">
    <source>
        <dbReference type="ARBA" id="ARBA00022617"/>
    </source>
</evidence>